<sequence length="171" mass="18920">MYVTVETCQMLACAKGRIALLVKRGGEGKEGFRQSPRERSHARDESCVTGRTTTQDETDASILVLIDVDSYSKLVLTNDVISLMFLSCARERSLKRRMDIREGCNSPRCSASKATVVWTEPLERTVSNGADNPQRALELCKNRKFPPLPPDSYPLYPPLLGPGLFALWAGG</sequence>
<evidence type="ECO:0000256" key="1">
    <source>
        <dbReference type="SAM" id="MobiDB-lite"/>
    </source>
</evidence>
<proteinExistence type="predicted"/>
<feature type="region of interest" description="Disordered" evidence="1">
    <location>
        <begin position="28"/>
        <end position="53"/>
    </location>
</feature>
<feature type="compositionally biased region" description="Basic and acidic residues" evidence="1">
    <location>
        <begin position="28"/>
        <end position="46"/>
    </location>
</feature>
<dbReference type="EMBL" id="CAJPIN010008926">
    <property type="protein sequence ID" value="CAG2059194.1"/>
    <property type="molecule type" value="Genomic_DNA"/>
</dbReference>
<dbReference type="Proteomes" id="UP001153148">
    <property type="component" value="Unassembled WGS sequence"/>
</dbReference>
<accession>A0ABN7P160</accession>
<name>A0ABN7P160_TIMPD</name>
<keyword evidence="3" id="KW-1185">Reference proteome</keyword>
<protein>
    <submittedName>
        <fullName evidence="2">Uncharacterized protein</fullName>
    </submittedName>
</protein>
<evidence type="ECO:0000313" key="3">
    <source>
        <dbReference type="Proteomes" id="UP001153148"/>
    </source>
</evidence>
<evidence type="ECO:0000313" key="2">
    <source>
        <dbReference type="EMBL" id="CAG2059194.1"/>
    </source>
</evidence>
<reference evidence="2" key="1">
    <citation type="submission" date="2021-03" db="EMBL/GenBank/DDBJ databases">
        <authorList>
            <person name="Tran Van P."/>
        </authorList>
    </citation>
    <scope>NUCLEOTIDE SEQUENCE</scope>
</reference>
<gene>
    <name evidence="2" type="ORF">TPAB3V08_LOCUS6160</name>
</gene>
<organism evidence="2 3">
    <name type="scientific">Timema podura</name>
    <name type="common">Walking stick</name>
    <dbReference type="NCBI Taxonomy" id="61482"/>
    <lineage>
        <taxon>Eukaryota</taxon>
        <taxon>Metazoa</taxon>
        <taxon>Ecdysozoa</taxon>
        <taxon>Arthropoda</taxon>
        <taxon>Hexapoda</taxon>
        <taxon>Insecta</taxon>
        <taxon>Pterygota</taxon>
        <taxon>Neoptera</taxon>
        <taxon>Polyneoptera</taxon>
        <taxon>Phasmatodea</taxon>
        <taxon>Timematodea</taxon>
        <taxon>Timematoidea</taxon>
        <taxon>Timematidae</taxon>
        <taxon>Timema</taxon>
    </lineage>
</organism>
<comment type="caution">
    <text evidence="2">The sequence shown here is derived from an EMBL/GenBank/DDBJ whole genome shotgun (WGS) entry which is preliminary data.</text>
</comment>